<dbReference type="SMART" id="SM00382">
    <property type="entry name" value="AAA"/>
    <property type="match status" value="1"/>
</dbReference>
<evidence type="ECO:0000259" key="1">
    <source>
        <dbReference type="SMART" id="SM00382"/>
    </source>
</evidence>
<dbReference type="EMBL" id="MFJR01000014">
    <property type="protein sequence ID" value="OGG26004.1"/>
    <property type="molecule type" value="Genomic_DNA"/>
</dbReference>
<comment type="caution">
    <text evidence="2">The sequence shown here is derived from an EMBL/GenBank/DDBJ whole genome shotgun (WGS) entry which is preliminary data.</text>
</comment>
<dbReference type="InterPro" id="IPR003593">
    <property type="entry name" value="AAA+_ATPase"/>
</dbReference>
<reference evidence="2 3" key="1">
    <citation type="journal article" date="2016" name="Nat. Commun.">
        <title>Thousands of microbial genomes shed light on interconnected biogeochemical processes in an aquifer system.</title>
        <authorList>
            <person name="Anantharaman K."/>
            <person name="Brown C.T."/>
            <person name="Hug L.A."/>
            <person name="Sharon I."/>
            <person name="Castelle C.J."/>
            <person name="Probst A.J."/>
            <person name="Thomas B.C."/>
            <person name="Singh A."/>
            <person name="Wilkins M.J."/>
            <person name="Karaoz U."/>
            <person name="Brodie E.L."/>
            <person name="Williams K.H."/>
            <person name="Hubbard S.S."/>
            <person name="Banfield J.F."/>
        </authorList>
    </citation>
    <scope>NUCLEOTIDE SEQUENCE [LARGE SCALE GENOMIC DNA]</scope>
</reference>
<dbReference type="InterPro" id="IPR027417">
    <property type="entry name" value="P-loop_NTPase"/>
</dbReference>
<evidence type="ECO:0000313" key="2">
    <source>
        <dbReference type="EMBL" id="OGG26004.1"/>
    </source>
</evidence>
<dbReference type="Proteomes" id="UP000176609">
    <property type="component" value="Unassembled WGS sequence"/>
</dbReference>
<dbReference type="AlphaFoldDB" id="A0A1F6AMT4"/>
<proteinExistence type="predicted"/>
<name>A0A1F6AMT4_9BACT</name>
<dbReference type="PANTHER" id="PTHR43566:SF1">
    <property type="entry name" value="AAA+ ATPASE DOMAIN-CONTAINING PROTEIN"/>
    <property type="match status" value="1"/>
</dbReference>
<organism evidence="2 3">
    <name type="scientific">Candidatus Gottesmanbacteria bacterium RIFCSPLOWO2_01_FULL_39_12b</name>
    <dbReference type="NCBI Taxonomy" id="1798388"/>
    <lineage>
        <taxon>Bacteria</taxon>
        <taxon>Candidatus Gottesmaniibacteriota</taxon>
    </lineage>
</organism>
<gene>
    <name evidence="2" type="ORF">A2960_05615</name>
</gene>
<sequence>MIKRSILKTIEDHLSAKEITLLVGPRQAGKTFLMRLLKDRLDKKREKTLFLNLDFDENKEFFTSQTALLRKIRLNIGEAEGFVFIDEIQRREDAGLFLKGLFDMNLPYKFIVSGSGSLELKEKIHESLAGRKRIFEIDPLTFEEFVDFKTHYQYEGKLSEFFSIEKGKTEDLLQEYMTFGGYPKVVLSETVEEKRATMGEIYQSYLERDVKGLLNLEKTDALTKLVKILASQTGGLINVSELSSTVGIAGKTVQKYLWYLEKTFIIKKVTPYFRNVRKEITKAPIYYFYDTGLRNYILGLFGIPSATLINGHLFENFVFNRIRKQVDYTSTQIHFWRTRDNAEVDFVISSGVALTPVEVKYTKMGNAVLSRSFRSFLVRYEPEKAYIVHLGDSKELKVGGTKVFFIPFSTVFAL</sequence>
<dbReference type="SUPFAM" id="SSF52540">
    <property type="entry name" value="P-loop containing nucleoside triphosphate hydrolases"/>
    <property type="match status" value="1"/>
</dbReference>
<dbReference type="PANTHER" id="PTHR43566">
    <property type="entry name" value="CONSERVED PROTEIN"/>
    <property type="match status" value="1"/>
</dbReference>
<accession>A0A1F6AMT4</accession>
<dbReference type="Gene3D" id="3.40.50.300">
    <property type="entry name" value="P-loop containing nucleotide triphosphate hydrolases"/>
    <property type="match status" value="1"/>
</dbReference>
<dbReference type="Pfam" id="PF13635">
    <property type="entry name" value="DUF4143"/>
    <property type="match status" value="1"/>
</dbReference>
<protein>
    <submittedName>
        <fullName evidence="2">ATPase</fullName>
    </submittedName>
</protein>
<dbReference type="InterPro" id="IPR041682">
    <property type="entry name" value="AAA_14"/>
</dbReference>
<dbReference type="Pfam" id="PF13173">
    <property type="entry name" value="AAA_14"/>
    <property type="match status" value="1"/>
</dbReference>
<evidence type="ECO:0000313" key="3">
    <source>
        <dbReference type="Proteomes" id="UP000176609"/>
    </source>
</evidence>
<feature type="domain" description="AAA+ ATPase" evidence="1">
    <location>
        <begin position="16"/>
        <end position="140"/>
    </location>
</feature>
<dbReference type="InterPro" id="IPR025420">
    <property type="entry name" value="DUF4143"/>
</dbReference>